<protein>
    <submittedName>
        <fullName evidence="2">Tyrosine-protein kinase receptor</fullName>
    </submittedName>
</protein>
<organism evidence="2 3">
    <name type="scientific">Elysia marginata</name>
    <dbReference type="NCBI Taxonomy" id="1093978"/>
    <lineage>
        <taxon>Eukaryota</taxon>
        <taxon>Metazoa</taxon>
        <taxon>Spiralia</taxon>
        <taxon>Lophotrochozoa</taxon>
        <taxon>Mollusca</taxon>
        <taxon>Gastropoda</taxon>
        <taxon>Heterobranchia</taxon>
        <taxon>Euthyneura</taxon>
        <taxon>Panpulmonata</taxon>
        <taxon>Sacoglossa</taxon>
        <taxon>Placobranchoidea</taxon>
        <taxon>Plakobranchidae</taxon>
        <taxon>Elysia</taxon>
    </lineage>
</organism>
<feature type="region of interest" description="Disordered" evidence="1">
    <location>
        <begin position="281"/>
        <end position="401"/>
    </location>
</feature>
<evidence type="ECO:0000313" key="3">
    <source>
        <dbReference type="Proteomes" id="UP000762676"/>
    </source>
</evidence>
<evidence type="ECO:0000256" key="1">
    <source>
        <dbReference type="SAM" id="MobiDB-lite"/>
    </source>
</evidence>
<dbReference type="GO" id="GO:0016301">
    <property type="term" value="F:kinase activity"/>
    <property type="evidence" value="ECO:0007669"/>
    <property type="project" value="UniProtKB-KW"/>
</dbReference>
<keyword evidence="2" id="KW-0808">Transferase</keyword>
<sequence length="528" mass="56529">MQQCWAYNPTHRPTFKFLIEMLLPYMDDRFKEVSFFLQEVAYSDAGDDLGADGDSNSRLSDRSDDNGSQYDAAGRDNESWDGDAMWRKRWISHHPNCDNDDDDDGGQEPADDNSGGIVFPAQGPTVMLPKAEEEYFNLHYASASDGEDFTSAKGPSASCSPHSKTRPNPYLSSCPARISPSPSSPVSRSPVSHNGWNPSPPHTMGSSHLEEKSPLLLPAVLSSSPSSLQGAAESLKPPLAAMDFLDDIDRDEAEVSGADSEFEDTVDFAVPPVKVKDRKFRPLSGDAREPSERLRLLSDSSQAESWKSAEDSAQRSDRDSGTSQQFAKFYPEDNAGLLNEQATSSSVSPSILPLPFEPASSQRSSTPSTVKSSSSSSSSLPLSSQTVGHSEPLRHHAPAVEAAAELPAALIAPSQTQAAPPAIQPPFSLASLRPFVLPQEAKLNEDVAAHNTSKHVDDEREESVNSLDSSRRRRDSSSHSNSNTGSINSGSVDGSGGGSKDSSSSAGSHHRFAANGHGPFSRQAAALC</sequence>
<keyword evidence="2" id="KW-0675">Receptor</keyword>
<feature type="region of interest" description="Disordered" evidence="1">
    <location>
        <begin position="147"/>
        <end position="211"/>
    </location>
</feature>
<name>A0AAV4IE49_9GAST</name>
<dbReference type="EMBL" id="BMAT01002556">
    <property type="protein sequence ID" value="GFS09084.1"/>
    <property type="molecule type" value="Genomic_DNA"/>
</dbReference>
<feature type="region of interest" description="Disordered" evidence="1">
    <location>
        <begin position="443"/>
        <end position="528"/>
    </location>
</feature>
<feature type="compositionally biased region" description="Basic and acidic residues" evidence="1">
    <location>
        <begin position="307"/>
        <end position="320"/>
    </location>
</feature>
<feature type="compositionally biased region" description="Basic and acidic residues" evidence="1">
    <location>
        <begin position="443"/>
        <end position="458"/>
    </location>
</feature>
<feature type="region of interest" description="Disordered" evidence="1">
    <location>
        <begin position="96"/>
        <end position="122"/>
    </location>
</feature>
<comment type="caution">
    <text evidence="2">The sequence shown here is derived from an EMBL/GenBank/DDBJ whole genome shotgun (WGS) entry which is preliminary data.</text>
</comment>
<accession>A0AAV4IE49</accession>
<keyword evidence="3" id="KW-1185">Reference proteome</keyword>
<feature type="compositionally biased region" description="Acidic residues" evidence="1">
    <location>
        <begin position="98"/>
        <end position="111"/>
    </location>
</feature>
<proteinExistence type="predicted"/>
<keyword evidence="2" id="KW-0418">Kinase</keyword>
<reference evidence="2 3" key="1">
    <citation type="journal article" date="2021" name="Elife">
        <title>Chloroplast acquisition without the gene transfer in kleptoplastic sea slugs, Plakobranchus ocellatus.</title>
        <authorList>
            <person name="Maeda T."/>
            <person name="Takahashi S."/>
            <person name="Yoshida T."/>
            <person name="Shimamura S."/>
            <person name="Takaki Y."/>
            <person name="Nagai Y."/>
            <person name="Toyoda A."/>
            <person name="Suzuki Y."/>
            <person name="Arimoto A."/>
            <person name="Ishii H."/>
            <person name="Satoh N."/>
            <person name="Nishiyama T."/>
            <person name="Hasebe M."/>
            <person name="Maruyama T."/>
            <person name="Minagawa J."/>
            <person name="Obokata J."/>
            <person name="Shigenobu S."/>
        </authorList>
    </citation>
    <scope>NUCLEOTIDE SEQUENCE [LARGE SCALE GENOMIC DNA]</scope>
</reference>
<feature type="region of interest" description="Disordered" evidence="1">
    <location>
        <begin position="46"/>
        <end position="78"/>
    </location>
</feature>
<feature type="compositionally biased region" description="Low complexity" evidence="1">
    <location>
        <begin position="344"/>
        <end position="387"/>
    </location>
</feature>
<dbReference type="AlphaFoldDB" id="A0AAV4IE49"/>
<feature type="compositionally biased region" description="Basic and acidic residues" evidence="1">
    <location>
        <begin position="286"/>
        <end position="296"/>
    </location>
</feature>
<feature type="compositionally biased region" description="Low complexity" evidence="1">
    <location>
        <begin position="478"/>
        <end position="492"/>
    </location>
</feature>
<gene>
    <name evidence="2" type="ORF">ElyMa_001289700</name>
</gene>
<dbReference type="Proteomes" id="UP000762676">
    <property type="component" value="Unassembled WGS sequence"/>
</dbReference>
<evidence type="ECO:0000313" key="2">
    <source>
        <dbReference type="EMBL" id="GFS09084.1"/>
    </source>
</evidence>
<feature type="compositionally biased region" description="Low complexity" evidence="1">
    <location>
        <begin position="172"/>
        <end position="192"/>
    </location>
</feature>